<proteinExistence type="predicted"/>
<sequence length="41" mass="4503">MAYLVFHGALQLHLNRVITLGSEVDSGLLSLGDVLLHLRQC</sequence>
<evidence type="ECO:0000313" key="1">
    <source>
        <dbReference type="EMBL" id="EWS78703.1"/>
    </source>
</evidence>
<dbReference type="Proteomes" id="UP000020406">
    <property type="component" value="Unassembled WGS sequence"/>
</dbReference>
<evidence type="ECO:0000313" key="2">
    <source>
        <dbReference type="Proteomes" id="UP000020406"/>
    </source>
</evidence>
<comment type="caution">
    <text evidence="1">The sequence shown here is derived from an EMBL/GenBank/DDBJ whole genome shotgun (WGS) entry which is preliminary data.</text>
</comment>
<dbReference type="AlphaFoldDB" id="Z9JL39"/>
<gene>
    <name evidence="1" type="ORF">AF72_03820</name>
</gene>
<name>Z9JL39_9GAMM</name>
<reference evidence="1 2" key="1">
    <citation type="journal article" date="2014" name="Genome Announc.">
        <title>Draft Genome Sequence of Xylella fastidiosa Pear Leaf Scorch Strain in Taiwan.</title>
        <authorList>
            <person name="Su C.C."/>
            <person name="Deng W.L."/>
            <person name="Jan F.J."/>
            <person name="Chang C.J."/>
            <person name="Huang H."/>
            <person name="Chen J."/>
        </authorList>
    </citation>
    <scope>NUCLEOTIDE SEQUENCE [LARGE SCALE GENOMIC DNA]</scope>
    <source>
        <strain evidence="1 2">PLS229</strain>
    </source>
</reference>
<organism evidence="1 2">
    <name type="scientific">Xylella taiwanensis</name>
    <dbReference type="NCBI Taxonomy" id="1444770"/>
    <lineage>
        <taxon>Bacteria</taxon>
        <taxon>Pseudomonadati</taxon>
        <taxon>Pseudomonadota</taxon>
        <taxon>Gammaproteobacteria</taxon>
        <taxon>Lysobacterales</taxon>
        <taxon>Lysobacteraceae</taxon>
        <taxon>Xylella</taxon>
    </lineage>
</organism>
<dbReference type="STRING" id="1444770.AF72_03820"/>
<accession>Z9JL39</accession>
<protein>
    <submittedName>
        <fullName evidence="1">Uncharacterized protein</fullName>
    </submittedName>
</protein>
<dbReference type="EMBL" id="JDSQ01000005">
    <property type="protein sequence ID" value="EWS78703.1"/>
    <property type="molecule type" value="Genomic_DNA"/>
</dbReference>